<proteinExistence type="predicted"/>
<reference evidence="2 3" key="1">
    <citation type="submission" date="2022-09" db="EMBL/GenBank/DDBJ databases">
        <authorList>
            <person name="Giprobiosintez L."/>
        </authorList>
    </citation>
    <scope>NUCLEOTIDE SEQUENCE [LARGE SCALE GENOMIC DNA]</scope>
    <source>
        <strain evidence="3">VKPM-B-12549 (GBS-15)</strain>
    </source>
</reference>
<dbReference type="RefSeq" id="WP_198322685.1">
    <property type="nucleotide sequence ID" value="NZ_CP104311.1"/>
</dbReference>
<evidence type="ECO:0000256" key="1">
    <source>
        <dbReference type="SAM" id="Phobius"/>
    </source>
</evidence>
<keyword evidence="3" id="KW-1185">Reference proteome</keyword>
<protein>
    <submittedName>
        <fullName evidence="2">Uncharacterized protein</fullName>
    </submittedName>
</protein>
<dbReference type="Proteomes" id="UP001359308">
    <property type="component" value="Chromosome"/>
</dbReference>
<organism evidence="2 3">
    <name type="scientific">Methylococcus capsulatus</name>
    <dbReference type="NCBI Taxonomy" id="414"/>
    <lineage>
        <taxon>Bacteria</taxon>
        <taxon>Pseudomonadati</taxon>
        <taxon>Pseudomonadota</taxon>
        <taxon>Gammaproteobacteria</taxon>
        <taxon>Methylococcales</taxon>
        <taxon>Methylococcaceae</taxon>
        <taxon>Methylococcus</taxon>
    </lineage>
</organism>
<dbReference type="EMBL" id="CP104311">
    <property type="protein sequence ID" value="WWF03435.1"/>
    <property type="molecule type" value="Genomic_DNA"/>
</dbReference>
<gene>
    <name evidence="2" type="ORF">N4J17_07425</name>
</gene>
<name>A0ABZ2F9M0_METCP</name>
<keyword evidence="1" id="KW-1133">Transmembrane helix</keyword>
<keyword evidence="1" id="KW-0812">Transmembrane</keyword>
<evidence type="ECO:0000313" key="3">
    <source>
        <dbReference type="Proteomes" id="UP001359308"/>
    </source>
</evidence>
<feature type="transmembrane region" description="Helical" evidence="1">
    <location>
        <begin position="55"/>
        <end position="77"/>
    </location>
</feature>
<keyword evidence="1" id="KW-0472">Membrane</keyword>
<accession>A0ABZ2F9M0</accession>
<sequence>MWCRPGPDWAARIRTRTLWLRLKMKKCETCDSSGIGGNRVVIGKNHGQIPYATRIFGVFMIYLPILTLPFVIISAYISYFHLKLMGAENVKTLKDFLPDRASFRYKLSNQIVMRPGYRLSPTQSRLFWVLNCTWYCPFSVGLFEWHAYLVKLVENWWCPFFHGRKEGHYQEGAIDRSFWHIFPEDVVKLDPEDRDNPIWNEDASGVREH</sequence>
<evidence type="ECO:0000313" key="2">
    <source>
        <dbReference type="EMBL" id="WWF03435.1"/>
    </source>
</evidence>